<organism evidence="1 2">
    <name type="scientific">Sphenostylis stenocarpa</name>
    <dbReference type="NCBI Taxonomy" id="92480"/>
    <lineage>
        <taxon>Eukaryota</taxon>
        <taxon>Viridiplantae</taxon>
        <taxon>Streptophyta</taxon>
        <taxon>Embryophyta</taxon>
        <taxon>Tracheophyta</taxon>
        <taxon>Spermatophyta</taxon>
        <taxon>Magnoliopsida</taxon>
        <taxon>eudicotyledons</taxon>
        <taxon>Gunneridae</taxon>
        <taxon>Pentapetalae</taxon>
        <taxon>rosids</taxon>
        <taxon>fabids</taxon>
        <taxon>Fabales</taxon>
        <taxon>Fabaceae</taxon>
        <taxon>Papilionoideae</taxon>
        <taxon>50 kb inversion clade</taxon>
        <taxon>NPAAA clade</taxon>
        <taxon>indigoferoid/millettioid clade</taxon>
        <taxon>Phaseoleae</taxon>
        <taxon>Sphenostylis</taxon>
    </lineage>
</organism>
<dbReference type="AlphaFoldDB" id="A0AA86SYF4"/>
<sequence>HFISSVGLHGYLAYKEPETRLAKRQTVRDKKWLYAKEYLASLISSVGLRGYLTYKEPETRLAKRQTVRDKGVYCKKCFL</sequence>
<reference evidence="1" key="1">
    <citation type="submission" date="2023-10" db="EMBL/GenBank/DDBJ databases">
        <authorList>
            <person name="Domelevo Entfellner J.-B."/>
        </authorList>
    </citation>
    <scope>NUCLEOTIDE SEQUENCE</scope>
</reference>
<dbReference type="EMBL" id="OY731403">
    <property type="protein sequence ID" value="CAJ1964212.1"/>
    <property type="molecule type" value="Genomic_DNA"/>
</dbReference>
<accession>A0AA86SYF4</accession>
<dbReference type="Gramene" id="rna-AYBTSS11_LOCUS20192">
    <property type="protein sequence ID" value="CAJ1964212.1"/>
    <property type="gene ID" value="gene-AYBTSS11_LOCUS20192"/>
</dbReference>
<evidence type="ECO:0000313" key="2">
    <source>
        <dbReference type="Proteomes" id="UP001189624"/>
    </source>
</evidence>
<proteinExistence type="predicted"/>
<name>A0AA86SYF4_9FABA</name>
<gene>
    <name evidence="1" type="ORF">AYBTSS11_LOCUS20192</name>
</gene>
<keyword evidence="2" id="KW-1185">Reference proteome</keyword>
<feature type="non-terminal residue" evidence="1">
    <location>
        <position position="1"/>
    </location>
</feature>
<evidence type="ECO:0000313" key="1">
    <source>
        <dbReference type="EMBL" id="CAJ1964212.1"/>
    </source>
</evidence>
<dbReference type="Proteomes" id="UP001189624">
    <property type="component" value="Chromosome 6"/>
</dbReference>
<protein>
    <submittedName>
        <fullName evidence="1">Uncharacterized protein</fullName>
    </submittedName>
</protein>